<comment type="function">
    <text evidence="4">IF-3 binds to the 30S ribosomal subunit and shifts the equilibrium between 70S ribosomes and their 50S and 30S subunits in favor of the free subunits, thus enhancing the availability of 30S subunits on which protein synthesis initiation begins.</text>
</comment>
<comment type="similarity">
    <text evidence="1 4">Belongs to the IF-3 family.</text>
</comment>
<comment type="subcellular location">
    <subcellularLocation>
        <location evidence="4">Cytoplasm</location>
    </subcellularLocation>
</comment>
<dbReference type="PANTHER" id="PTHR10938">
    <property type="entry name" value="TRANSLATION INITIATION FACTOR IF-3"/>
    <property type="match status" value="1"/>
</dbReference>
<keyword evidence="6" id="KW-0175">Coiled coil</keyword>
<dbReference type="Pfam" id="PF00707">
    <property type="entry name" value="IF3_C"/>
    <property type="match status" value="1"/>
</dbReference>
<evidence type="ECO:0000259" key="7">
    <source>
        <dbReference type="Pfam" id="PF00707"/>
    </source>
</evidence>
<sequence length="188" mass="21611">MSKKFNKFYRTNQYIQAEKVRVVDEKAKQLGVMSLQEALKKAEESKSDLVEVAPKAAPPVCKIIDFKKFKYLEAKKEKEEKKKTKKTELKEIRLGLFMAENDFNFRLNHAAEFLKEGHKVKISLKFKGRQITRKDLGSQLLQKVLAKMSSLAQVDVEPKLIGKKAEMILSPLKGGKQAKQDEKEKIKD</sequence>
<dbReference type="HAMAP" id="MF_00080">
    <property type="entry name" value="IF_3"/>
    <property type="match status" value="1"/>
</dbReference>
<reference evidence="10" key="1">
    <citation type="submission" date="2017-09" db="EMBL/GenBank/DDBJ databases">
        <title>Depth-based differentiation of microbial function through sediment-hosted aquifers and enrichment of novel symbionts in the deep terrestrial subsurface.</title>
        <authorList>
            <person name="Probst A.J."/>
            <person name="Ladd B."/>
            <person name="Jarett J.K."/>
            <person name="Geller-Mcgrath D.E."/>
            <person name="Sieber C.M.K."/>
            <person name="Emerson J.B."/>
            <person name="Anantharaman K."/>
            <person name="Thomas B.C."/>
            <person name="Malmstrom R."/>
            <person name="Stieglmeier M."/>
            <person name="Klingl A."/>
            <person name="Woyke T."/>
            <person name="Ryan C.M."/>
            <person name="Banfield J.F."/>
        </authorList>
    </citation>
    <scope>NUCLEOTIDE SEQUENCE [LARGE SCALE GENOMIC DNA]</scope>
</reference>
<keyword evidence="3 4" id="KW-0648">Protein biosynthesis</keyword>
<feature type="domain" description="Translation initiation factor 3 N-terminal" evidence="8">
    <location>
        <begin position="11"/>
        <end position="79"/>
    </location>
</feature>
<dbReference type="InterPro" id="IPR019814">
    <property type="entry name" value="Translation_initiation_fac_3_N"/>
</dbReference>
<feature type="coiled-coil region" evidence="6">
    <location>
        <begin position="32"/>
        <end position="92"/>
    </location>
</feature>
<dbReference type="PANTHER" id="PTHR10938:SF0">
    <property type="entry name" value="TRANSLATION INITIATION FACTOR IF-3, MITOCHONDRIAL"/>
    <property type="match status" value="1"/>
</dbReference>
<evidence type="ECO:0000256" key="3">
    <source>
        <dbReference type="ARBA" id="ARBA00022917"/>
    </source>
</evidence>
<dbReference type="AlphaFoldDB" id="A0A2M6YPJ4"/>
<dbReference type="InterPro" id="IPR036787">
    <property type="entry name" value="T_IF-3_N_sf"/>
</dbReference>
<evidence type="ECO:0000256" key="2">
    <source>
        <dbReference type="ARBA" id="ARBA00022540"/>
    </source>
</evidence>
<name>A0A2M6YPJ4_9BACT</name>
<accession>A0A2M6YPJ4</accession>
<dbReference type="Proteomes" id="UP000229559">
    <property type="component" value="Unassembled WGS sequence"/>
</dbReference>
<comment type="subunit">
    <text evidence="4">Monomer.</text>
</comment>
<dbReference type="Gene3D" id="3.10.20.80">
    <property type="entry name" value="Translation initiation factor 3 (IF-3), N-terminal domain"/>
    <property type="match status" value="1"/>
</dbReference>
<evidence type="ECO:0000313" key="9">
    <source>
        <dbReference type="EMBL" id="PIU33042.1"/>
    </source>
</evidence>
<dbReference type="SUPFAM" id="SSF54364">
    <property type="entry name" value="Translation initiation factor IF3, N-terminal domain"/>
    <property type="match status" value="1"/>
</dbReference>
<dbReference type="Pfam" id="PF05198">
    <property type="entry name" value="IF3_N"/>
    <property type="match status" value="1"/>
</dbReference>
<organism evidence="9 10">
    <name type="scientific">Candidatus Shapirobacteria bacterium CG07_land_8_20_14_0_80_39_12</name>
    <dbReference type="NCBI Taxonomy" id="1974480"/>
    <lineage>
        <taxon>Bacteria</taxon>
        <taxon>Candidatus Shapironibacteriota</taxon>
    </lineage>
</organism>
<keyword evidence="2 4" id="KW-0396">Initiation factor</keyword>
<comment type="caution">
    <text evidence="9">The sequence shown here is derived from an EMBL/GenBank/DDBJ whole genome shotgun (WGS) entry which is preliminary data.</text>
</comment>
<feature type="domain" description="Translation initiation factor 3 C-terminal" evidence="7">
    <location>
        <begin position="88"/>
        <end position="171"/>
    </location>
</feature>
<evidence type="ECO:0000313" key="10">
    <source>
        <dbReference type="Proteomes" id="UP000229559"/>
    </source>
</evidence>
<dbReference type="EMBL" id="PEXA01000060">
    <property type="protein sequence ID" value="PIU33042.1"/>
    <property type="molecule type" value="Genomic_DNA"/>
</dbReference>
<dbReference type="GO" id="GO:0005737">
    <property type="term" value="C:cytoplasm"/>
    <property type="evidence" value="ECO:0007669"/>
    <property type="project" value="UniProtKB-SubCell"/>
</dbReference>
<evidence type="ECO:0000259" key="8">
    <source>
        <dbReference type="Pfam" id="PF05198"/>
    </source>
</evidence>
<gene>
    <name evidence="4" type="primary">infC</name>
    <name evidence="9" type="ORF">COT04_02190</name>
</gene>
<dbReference type="InterPro" id="IPR036788">
    <property type="entry name" value="T_IF-3_C_sf"/>
</dbReference>
<protein>
    <recommendedName>
        <fullName evidence="4 5">Translation initiation factor IF-3</fullName>
    </recommendedName>
</protein>
<dbReference type="GO" id="GO:0043022">
    <property type="term" value="F:ribosome binding"/>
    <property type="evidence" value="ECO:0007669"/>
    <property type="project" value="TreeGrafter"/>
</dbReference>
<keyword evidence="4" id="KW-0963">Cytoplasm</keyword>
<dbReference type="Gene3D" id="3.30.110.10">
    <property type="entry name" value="Translation initiation factor 3 (IF-3), C-terminal domain"/>
    <property type="match status" value="1"/>
</dbReference>
<evidence type="ECO:0000256" key="5">
    <source>
        <dbReference type="NCBIfam" id="TIGR00168"/>
    </source>
</evidence>
<evidence type="ECO:0000256" key="4">
    <source>
        <dbReference type="HAMAP-Rule" id="MF_00080"/>
    </source>
</evidence>
<evidence type="ECO:0000256" key="1">
    <source>
        <dbReference type="ARBA" id="ARBA00005439"/>
    </source>
</evidence>
<evidence type="ECO:0000256" key="6">
    <source>
        <dbReference type="SAM" id="Coils"/>
    </source>
</evidence>
<proteinExistence type="inferred from homology"/>
<dbReference type="InterPro" id="IPR019815">
    <property type="entry name" value="Translation_initiation_fac_3_C"/>
</dbReference>
<dbReference type="GO" id="GO:0003743">
    <property type="term" value="F:translation initiation factor activity"/>
    <property type="evidence" value="ECO:0007669"/>
    <property type="project" value="UniProtKB-UniRule"/>
</dbReference>
<dbReference type="GO" id="GO:0032790">
    <property type="term" value="P:ribosome disassembly"/>
    <property type="evidence" value="ECO:0007669"/>
    <property type="project" value="TreeGrafter"/>
</dbReference>
<dbReference type="NCBIfam" id="TIGR00168">
    <property type="entry name" value="infC"/>
    <property type="match status" value="1"/>
</dbReference>
<dbReference type="InterPro" id="IPR001288">
    <property type="entry name" value="Translation_initiation_fac_3"/>
</dbReference>
<dbReference type="SUPFAM" id="SSF55200">
    <property type="entry name" value="Translation initiation factor IF3, C-terminal domain"/>
    <property type="match status" value="1"/>
</dbReference>